<organism evidence="9 10">
    <name type="scientific">Emericella nidulans (strain FGSC A4 / ATCC 38163 / CBS 112.46 / NRRL 194 / M139)</name>
    <name type="common">Aspergillus nidulans</name>
    <dbReference type="NCBI Taxonomy" id="227321"/>
    <lineage>
        <taxon>Eukaryota</taxon>
        <taxon>Fungi</taxon>
        <taxon>Dikarya</taxon>
        <taxon>Ascomycota</taxon>
        <taxon>Pezizomycotina</taxon>
        <taxon>Eurotiomycetes</taxon>
        <taxon>Eurotiomycetidae</taxon>
        <taxon>Eurotiales</taxon>
        <taxon>Aspergillaceae</taxon>
        <taxon>Aspergillus</taxon>
        <taxon>Aspergillus subgen. Nidulantes</taxon>
    </lineage>
</organism>
<dbReference type="VEuPathDB" id="FungiDB:AN1930"/>
<dbReference type="OrthoDB" id="444631at2759"/>
<reference evidence="10" key="1">
    <citation type="journal article" date="2005" name="Nature">
        <title>Sequencing of Aspergillus nidulans and comparative analysis with A. fumigatus and A. oryzae.</title>
        <authorList>
            <person name="Galagan J.E."/>
            <person name="Calvo S.E."/>
            <person name="Cuomo C."/>
            <person name="Ma L.J."/>
            <person name="Wortman J.R."/>
            <person name="Batzoglou S."/>
            <person name="Lee S.I."/>
            <person name="Basturkmen M."/>
            <person name="Spevak C.C."/>
            <person name="Clutterbuck J."/>
            <person name="Kapitonov V."/>
            <person name="Jurka J."/>
            <person name="Scazzocchio C."/>
            <person name="Farman M."/>
            <person name="Butler J."/>
            <person name="Purcell S."/>
            <person name="Harris S."/>
            <person name="Braus G.H."/>
            <person name="Draht O."/>
            <person name="Busch S."/>
            <person name="D'Enfert C."/>
            <person name="Bouchier C."/>
            <person name="Goldman G.H."/>
            <person name="Bell-Pedersen D."/>
            <person name="Griffiths-Jones S."/>
            <person name="Doonan J.H."/>
            <person name="Yu J."/>
            <person name="Vienken K."/>
            <person name="Pain A."/>
            <person name="Freitag M."/>
            <person name="Selker E.U."/>
            <person name="Archer D.B."/>
            <person name="Penalva M.A."/>
            <person name="Oakley B.R."/>
            <person name="Momany M."/>
            <person name="Tanaka T."/>
            <person name="Kumagai T."/>
            <person name="Asai K."/>
            <person name="Machida M."/>
            <person name="Nierman W.C."/>
            <person name="Denning D.W."/>
            <person name="Caddick M."/>
            <person name="Hynes M."/>
            <person name="Paoletti M."/>
            <person name="Fischer R."/>
            <person name="Miller B."/>
            <person name="Dyer P."/>
            <person name="Sachs M.S."/>
            <person name="Osmani S.A."/>
            <person name="Birren B.W."/>
        </authorList>
    </citation>
    <scope>NUCLEOTIDE SEQUENCE [LARGE SCALE GENOMIC DNA]</scope>
    <source>
        <strain evidence="10">FGSC A4 / ATCC 38163 / CBS 112.46 / NRRL 194 / M139</strain>
    </source>
</reference>
<evidence type="ECO:0000313" key="10">
    <source>
        <dbReference type="Proteomes" id="UP000000560"/>
    </source>
</evidence>
<dbReference type="OMA" id="YMKSFYA"/>
<reference evidence="10" key="2">
    <citation type="journal article" date="2009" name="Fungal Genet. Biol.">
        <title>The 2008 update of the Aspergillus nidulans genome annotation: a community effort.</title>
        <authorList>
            <person name="Wortman J.R."/>
            <person name="Gilsenan J.M."/>
            <person name="Joardar V."/>
            <person name="Deegan J."/>
            <person name="Clutterbuck J."/>
            <person name="Andersen M.R."/>
            <person name="Archer D."/>
            <person name="Bencina M."/>
            <person name="Braus G."/>
            <person name="Coutinho P."/>
            <person name="von Dohren H."/>
            <person name="Doonan J."/>
            <person name="Driessen A.J."/>
            <person name="Durek P."/>
            <person name="Espeso E."/>
            <person name="Fekete E."/>
            <person name="Flipphi M."/>
            <person name="Estrada C.G."/>
            <person name="Geysens S."/>
            <person name="Goldman G."/>
            <person name="de Groot P.W."/>
            <person name="Hansen K."/>
            <person name="Harris S.D."/>
            <person name="Heinekamp T."/>
            <person name="Helmstaedt K."/>
            <person name="Henrissat B."/>
            <person name="Hofmann G."/>
            <person name="Homan T."/>
            <person name="Horio T."/>
            <person name="Horiuchi H."/>
            <person name="James S."/>
            <person name="Jones M."/>
            <person name="Karaffa L."/>
            <person name="Karanyi Z."/>
            <person name="Kato M."/>
            <person name="Keller N."/>
            <person name="Kelly D.E."/>
            <person name="Kiel J.A."/>
            <person name="Kim J.M."/>
            <person name="van der Klei I.J."/>
            <person name="Klis F.M."/>
            <person name="Kovalchuk A."/>
            <person name="Krasevec N."/>
            <person name="Kubicek C.P."/>
            <person name="Liu B."/>
            <person name="Maccabe A."/>
            <person name="Meyer V."/>
            <person name="Mirabito P."/>
            <person name="Miskei M."/>
            <person name="Mos M."/>
            <person name="Mullins J."/>
            <person name="Nelson D.R."/>
            <person name="Nielsen J."/>
            <person name="Oakley B.R."/>
            <person name="Osmani S.A."/>
            <person name="Pakula T."/>
            <person name="Paszewski A."/>
            <person name="Paulsen I."/>
            <person name="Pilsyk S."/>
            <person name="Pocsi I."/>
            <person name="Punt P.J."/>
            <person name="Ram A.F."/>
            <person name="Ren Q."/>
            <person name="Robellet X."/>
            <person name="Robson G."/>
            <person name="Seiboth B."/>
            <person name="van Solingen P."/>
            <person name="Specht T."/>
            <person name="Sun J."/>
            <person name="Taheri-Talesh N."/>
            <person name="Takeshita N."/>
            <person name="Ussery D."/>
            <person name="vanKuyk P.A."/>
            <person name="Visser H."/>
            <person name="van de Vondervoort P.J."/>
            <person name="de Vries R.P."/>
            <person name="Walton J."/>
            <person name="Xiang X."/>
            <person name="Xiong Y."/>
            <person name="Zeng A.P."/>
            <person name="Brandt B.W."/>
            <person name="Cornell M.J."/>
            <person name="van den Hondel C.A."/>
            <person name="Visser J."/>
            <person name="Oliver S.G."/>
            <person name="Turner G."/>
        </authorList>
    </citation>
    <scope>GENOME REANNOTATION</scope>
    <source>
        <strain evidence="10">FGSC A4 / ATCC 38163 / CBS 112.46 / NRRL 194 / M139</strain>
    </source>
</reference>
<gene>
    <name evidence="9" type="ORF">ANIA_01930</name>
</gene>
<dbReference type="PANTHER" id="PTHR33048:SF132">
    <property type="entry name" value="MEMBRANE PROTEIN, PUTATIVE (AFU_ORTHOLOGUE AFUA_6G07820)-RELATED"/>
    <property type="match status" value="1"/>
</dbReference>
<evidence type="ECO:0000256" key="1">
    <source>
        <dbReference type="ARBA" id="ARBA00004141"/>
    </source>
</evidence>
<keyword evidence="10" id="KW-1185">Reference proteome</keyword>
<keyword evidence="2 7" id="KW-0812">Transmembrane</keyword>
<feature type="transmembrane region" description="Helical" evidence="7">
    <location>
        <begin position="88"/>
        <end position="109"/>
    </location>
</feature>
<evidence type="ECO:0000313" key="9">
    <source>
        <dbReference type="EMBL" id="CBF85846.1"/>
    </source>
</evidence>
<dbReference type="Proteomes" id="UP000000560">
    <property type="component" value="Chromosome VII"/>
</dbReference>
<evidence type="ECO:0000256" key="6">
    <source>
        <dbReference type="SAM" id="MobiDB-lite"/>
    </source>
</evidence>
<feature type="transmembrane region" description="Helical" evidence="7">
    <location>
        <begin position="12"/>
        <end position="32"/>
    </location>
</feature>
<evidence type="ECO:0000256" key="3">
    <source>
        <dbReference type="ARBA" id="ARBA00022989"/>
    </source>
</evidence>
<comment type="similarity">
    <text evidence="5">Belongs to the SAT4 family.</text>
</comment>
<evidence type="ECO:0000256" key="2">
    <source>
        <dbReference type="ARBA" id="ARBA00022692"/>
    </source>
</evidence>
<name>C8VKV2_EMENI</name>
<keyword evidence="4 7" id="KW-0472">Membrane</keyword>
<sequence length="360" mass="40035">MALGVPRGRHAMAISAVFTCLATALAAIRIYTRAFMVKQMGSDDWTIIISLVFSWAFFGIFVGETAYLMGEHQELIPSDILEKQMICFWASVPIYQASLITTKASILLQYKRVFATRGMHIANWILIGFVGVWGTWTFVSAWLNCVPVARFWDPTIDGYCLDQKALWFSNSAIHIFTDIVLLIFPMPVLRNLQLPRRQRLALMAVFALGAFVLVTSILRLKSLLVISDSDDPTYDNVGAATWSAIECNVAIICACLPATRAFISKLIPRFFSTEKSKSTTNHYGRSRSMNLPGFQASVAGGNETSHGYSMNTFPKRSDKAKDGLSSSPPTEIKVTTKISQESVVTRQQDEFSSLKGLIRD</sequence>
<evidence type="ECO:0000256" key="5">
    <source>
        <dbReference type="ARBA" id="ARBA00038359"/>
    </source>
</evidence>
<dbReference type="PANTHER" id="PTHR33048">
    <property type="entry name" value="PTH11-LIKE INTEGRAL MEMBRANE PROTEIN (AFU_ORTHOLOGUE AFUA_5G11245)"/>
    <property type="match status" value="1"/>
</dbReference>
<dbReference type="AlphaFoldDB" id="C8VKV2"/>
<evidence type="ECO:0000256" key="4">
    <source>
        <dbReference type="ARBA" id="ARBA00023136"/>
    </source>
</evidence>
<dbReference type="InterPro" id="IPR049326">
    <property type="entry name" value="Rhodopsin_dom_fungi"/>
</dbReference>
<comment type="subcellular location">
    <subcellularLocation>
        <location evidence="1">Membrane</location>
        <topology evidence="1">Multi-pass membrane protein</topology>
    </subcellularLocation>
</comment>
<feature type="transmembrane region" description="Helical" evidence="7">
    <location>
        <begin position="121"/>
        <end position="143"/>
    </location>
</feature>
<dbReference type="HOGENOM" id="CLU_028200_0_4_1"/>
<dbReference type="EMBL" id="BN001307">
    <property type="protein sequence ID" value="CBF85846.1"/>
    <property type="molecule type" value="Genomic_DNA"/>
</dbReference>
<keyword evidence="3 7" id="KW-1133">Transmembrane helix</keyword>
<feature type="domain" description="Rhodopsin" evidence="8">
    <location>
        <begin position="28"/>
        <end position="264"/>
    </location>
</feature>
<evidence type="ECO:0000256" key="7">
    <source>
        <dbReference type="SAM" id="Phobius"/>
    </source>
</evidence>
<dbReference type="KEGG" id="ani:ANIA_01930"/>
<feature type="transmembrane region" description="Helical" evidence="7">
    <location>
        <begin position="171"/>
        <end position="189"/>
    </location>
</feature>
<protein>
    <submittedName>
        <fullName evidence="9">Integral membrane protein, putative (AFU_orthologue AFUA_6G07820)</fullName>
    </submittedName>
</protein>
<dbReference type="GO" id="GO:0016020">
    <property type="term" value="C:membrane"/>
    <property type="evidence" value="ECO:0007669"/>
    <property type="project" value="UniProtKB-SubCell"/>
</dbReference>
<dbReference type="RefSeq" id="XP_050468771.1">
    <property type="nucleotide sequence ID" value="XM_050612915.1"/>
</dbReference>
<dbReference type="InterPro" id="IPR052337">
    <property type="entry name" value="SAT4-like"/>
</dbReference>
<feature type="transmembrane region" description="Helical" evidence="7">
    <location>
        <begin position="44"/>
        <end position="68"/>
    </location>
</feature>
<evidence type="ECO:0000259" key="8">
    <source>
        <dbReference type="Pfam" id="PF20684"/>
    </source>
</evidence>
<accession>C8VKV2</accession>
<dbReference type="InParanoid" id="C8VKV2"/>
<feature type="region of interest" description="Disordered" evidence="6">
    <location>
        <begin position="309"/>
        <end position="339"/>
    </location>
</feature>
<dbReference type="GeneID" id="2875402"/>
<proteinExistence type="inferred from homology"/>
<feature type="transmembrane region" description="Helical" evidence="7">
    <location>
        <begin position="201"/>
        <end position="220"/>
    </location>
</feature>
<dbReference type="eggNOG" id="ENOG502S025">
    <property type="taxonomic scope" value="Eukaryota"/>
</dbReference>
<dbReference type="Pfam" id="PF20684">
    <property type="entry name" value="Fung_rhodopsin"/>
    <property type="match status" value="1"/>
</dbReference>